<sequence length="316" mass="35949">MKAILDFFVKNYKPLLTSFVLAVLLWVVVTTDKVYNTRIEVPLKIVRLAKNRVLLNPVPEKVVLEVRGKGRALIGLNFFNTAFKLELPEADHSLTIDLMDYKNSFNIPREMNITVVDIIEPKKLKLEIDKYSEEYKPIKLISEVIPSAGYILMDVKPERDSVLLSGPQSIVEQVEYISNESYNRKDVKYPFTEKIKLVEPKPGITRLDPETIEVTFVIEQLVERSVYNIPIQMVGIPDNLIASAIPPAVSLRVKGGESLVSALKADEITVLFNYARDYQQGRVQYPMQVETPPGISVVEMSPSLFRLQLKKKETKK</sequence>
<dbReference type="Gene3D" id="2.170.120.30">
    <property type="match status" value="1"/>
</dbReference>
<protein>
    <submittedName>
        <fullName evidence="1">YbbR-like domain-containing protein</fullName>
    </submittedName>
</protein>
<proteinExistence type="predicted"/>
<evidence type="ECO:0000313" key="1">
    <source>
        <dbReference type="EMBL" id="HGY56823.1"/>
    </source>
</evidence>
<dbReference type="EMBL" id="DRQG01000131">
    <property type="protein sequence ID" value="HGY56823.1"/>
    <property type="molecule type" value="Genomic_DNA"/>
</dbReference>
<organism evidence="1">
    <name type="scientific">Caldithrix abyssi</name>
    <dbReference type="NCBI Taxonomy" id="187145"/>
    <lineage>
        <taxon>Bacteria</taxon>
        <taxon>Pseudomonadati</taxon>
        <taxon>Calditrichota</taxon>
        <taxon>Calditrichia</taxon>
        <taxon>Calditrichales</taxon>
        <taxon>Calditrichaceae</taxon>
        <taxon>Caldithrix</taxon>
    </lineage>
</organism>
<dbReference type="Gene3D" id="2.170.120.40">
    <property type="entry name" value="YbbR-like domain"/>
    <property type="match status" value="1"/>
</dbReference>
<dbReference type="Proteomes" id="UP000885779">
    <property type="component" value="Unassembled WGS sequence"/>
</dbReference>
<dbReference type="Pfam" id="PF07949">
    <property type="entry name" value="YbbR"/>
    <property type="match status" value="1"/>
</dbReference>
<accession>A0A7V4WWD5</accession>
<dbReference type="AlphaFoldDB" id="A0A7V4WWD5"/>
<gene>
    <name evidence="1" type="ORF">ENK44_14040</name>
</gene>
<comment type="caution">
    <text evidence="1">The sequence shown here is derived from an EMBL/GenBank/DDBJ whole genome shotgun (WGS) entry which is preliminary data.</text>
</comment>
<reference evidence="1" key="1">
    <citation type="journal article" date="2020" name="mSystems">
        <title>Genome- and Community-Level Interaction Insights into Carbon Utilization and Element Cycling Functions of Hydrothermarchaeota in Hydrothermal Sediment.</title>
        <authorList>
            <person name="Zhou Z."/>
            <person name="Liu Y."/>
            <person name="Xu W."/>
            <person name="Pan J."/>
            <person name="Luo Z.H."/>
            <person name="Li M."/>
        </authorList>
    </citation>
    <scope>NUCLEOTIDE SEQUENCE [LARGE SCALE GENOMIC DNA]</scope>
    <source>
        <strain evidence="1">HyVt-577</strain>
    </source>
</reference>
<dbReference type="InterPro" id="IPR012505">
    <property type="entry name" value="YbbR"/>
</dbReference>
<dbReference type="PANTHER" id="PTHR37804:SF1">
    <property type="entry name" value="CDAA REGULATORY PROTEIN CDAR"/>
    <property type="match status" value="1"/>
</dbReference>
<dbReference type="PANTHER" id="PTHR37804">
    <property type="entry name" value="CDAA REGULATORY PROTEIN CDAR"/>
    <property type="match status" value="1"/>
</dbReference>
<name>A0A7V4WWD5_CALAY</name>
<dbReference type="InterPro" id="IPR053154">
    <property type="entry name" value="c-di-AMP_regulator"/>
</dbReference>